<comment type="caution">
    <text evidence="3">The sequence shown here is derived from an EMBL/GenBank/DDBJ whole genome shotgun (WGS) entry which is preliminary data.</text>
</comment>
<gene>
    <name evidence="3" type="ORF">B296_00005927</name>
</gene>
<accession>A0A427B5Q3</accession>
<dbReference type="PANTHER" id="PTHR32285">
    <property type="entry name" value="PROTEIN TRICHOME BIREFRINGENCE-LIKE 9-RELATED"/>
    <property type="match status" value="1"/>
</dbReference>
<dbReference type="InterPro" id="IPR025846">
    <property type="entry name" value="TBL_N"/>
</dbReference>
<organism evidence="3 4">
    <name type="scientific">Ensete ventricosum</name>
    <name type="common">Abyssinian banana</name>
    <name type="synonym">Musa ensete</name>
    <dbReference type="NCBI Taxonomy" id="4639"/>
    <lineage>
        <taxon>Eukaryota</taxon>
        <taxon>Viridiplantae</taxon>
        <taxon>Streptophyta</taxon>
        <taxon>Embryophyta</taxon>
        <taxon>Tracheophyta</taxon>
        <taxon>Spermatophyta</taxon>
        <taxon>Magnoliopsida</taxon>
        <taxon>Liliopsida</taxon>
        <taxon>Zingiberales</taxon>
        <taxon>Musaceae</taxon>
        <taxon>Ensete</taxon>
    </lineage>
</organism>
<dbReference type="AlphaFoldDB" id="A0A427B5Q3"/>
<dbReference type="PANTHER" id="PTHR32285:SF10">
    <property type="entry name" value="XYLAN O-ACETYLTRANSFERASE 1"/>
    <property type="match status" value="1"/>
</dbReference>
<proteinExistence type="predicted"/>
<dbReference type="EMBL" id="AMZH03000432">
    <property type="protein sequence ID" value="RRT83776.1"/>
    <property type="molecule type" value="Genomic_DNA"/>
</dbReference>
<dbReference type="Pfam" id="PF14416">
    <property type="entry name" value="PMR5N"/>
    <property type="match status" value="1"/>
</dbReference>
<name>A0A427B5Q3_ENSVE</name>
<dbReference type="InterPro" id="IPR029962">
    <property type="entry name" value="TBL"/>
</dbReference>
<sequence length="242" mass="27875">MRSPRRRTFWLAMKRTLAGSGRKSGKHAVFVFVFTAFLFFTFVYNEDIRSFAEYSFSGSRAKSQVLARQELVEDTPSHEANVADGFHGREESEDDEEEGEEEGEESKKGKTVVERTAGDTAARERPPLGNVSVVVDVPQVVLLPSQHKAEAEEDAKPQRGVLNVPETCDLFDGRWVYDDVSYPLYKEHECRFLTEQVTCLRNGRRDDTYQKWRWQPRDCDLPRYSFLPVLMTSPVNRRDGRI</sequence>
<evidence type="ECO:0000259" key="2">
    <source>
        <dbReference type="Pfam" id="PF14416"/>
    </source>
</evidence>
<dbReference type="Proteomes" id="UP000287651">
    <property type="component" value="Unassembled WGS sequence"/>
</dbReference>
<feature type="domain" description="Trichome birefringence-like N-terminal" evidence="2">
    <location>
        <begin position="166"/>
        <end position="220"/>
    </location>
</feature>
<feature type="region of interest" description="Disordered" evidence="1">
    <location>
        <begin position="72"/>
        <end position="128"/>
    </location>
</feature>
<evidence type="ECO:0000256" key="1">
    <source>
        <dbReference type="SAM" id="MobiDB-lite"/>
    </source>
</evidence>
<feature type="compositionally biased region" description="Acidic residues" evidence="1">
    <location>
        <begin position="91"/>
        <end position="104"/>
    </location>
</feature>
<reference evidence="3 4" key="1">
    <citation type="journal article" date="2014" name="Agronomy (Basel)">
        <title>A Draft Genome Sequence for Ensete ventricosum, the Drought-Tolerant Tree Against Hunger.</title>
        <authorList>
            <person name="Harrison J."/>
            <person name="Moore K.A."/>
            <person name="Paszkiewicz K."/>
            <person name="Jones T."/>
            <person name="Grant M."/>
            <person name="Ambacheew D."/>
            <person name="Muzemil S."/>
            <person name="Studholme D.J."/>
        </authorList>
    </citation>
    <scope>NUCLEOTIDE SEQUENCE [LARGE SCALE GENOMIC DNA]</scope>
</reference>
<protein>
    <recommendedName>
        <fullName evidence="2">Trichome birefringence-like N-terminal domain-containing protein</fullName>
    </recommendedName>
</protein>
<dbReference type="GO" id="GO:0005794">
    <property type="term" value="C:Golgi apparatus"/>
    <property type="evidence" value="ECO:0007669"/>
    <property type="project" value="TreeGrafter"/>
</dbReference>
<evidence type="ECO:0000313" key="4">
    <source>
        <dbReference type="Proteomes" id="UP000287651"/>
    </source>
</evidence>
<evidence type="ECO:0000313" key="3">
    <source>
        <dbReference type="EMBL" id="RRT83776.1"/>
    </source>
</evidence>
<feature type="compositionally biased region" description="Basic and acidic residues" evidence="1">
    <location>
        <begin position="105"/>
        <end position="126"/>
    </location>
</feature>
<dbReference type="GO" id="GO:0016413">
    <property type="term" value="F:O-acetyltransferase activity"/>
    <property type="evidence" value="ECO:0007669"/>
    <property type="project" value="InterPro"/>
</dbReference>